<comment type="caution">
    <text evidence="3">The sequence shown here is derived from an EMBL/GenBank/DDBJ whole genome shotgun (WGS) entry which is preliminary data.</text>
</comment>
<sequence>MMVLFHCESNPGYAASSHEHTFLDVARNLAGDIQNVHYAYSDLTGGMTSSLPAELTNILHLDTQWSDPDQLRSIESYVRKHRIQRLLGFDQPVSRPMYQALRKGGVKTFVSYWGAPMSSLNSGLKLFLKKLEVSTKRYGPDHYVFQSDGMRDTAVNGRGIPFSKTSIVKTGIDTRKYAPDPSRRWYAHECFDIPRDRKIVVFSGHMERRKGVHVILQAAEILTRKLKQKNVQFLILGNRPGERENFLEYLQDPEVNEHITFGGYRADVPDLLKSCSVGMIASVEWDSFPMSSLEMAATELPLLVSDLPGLNEAVASDTGRKFPVNDHVAAAEQLNTLLNQTELLETMGSKGRERVIKHYSRTAQAKGIINIFRELEREQELVL</sequence>
<evidence type="ECO:0000259" key="2">
    <source>
        <dbReference type="Pfam" id="PF00534"/>
    </source>
</evidence>
<dbReference type="InterPro" id="IPR001296">
    <property type="entry name" value="Glyco_trans_1"/>
</dbReference>
<evidence type="ECO:0000256" key="1">
    <source>
        <dbReference type="ARBA" id="ARBA00022679"/>
    </source>
</evidence>
<keyword evidence="1 3" id="KW-0808">Transferase</keyword>
<evidence type="ECO:0000313" key="4">
    <source>
        <dbReference type="Proteomes" id="UP001223547"/>
    </source>
</evidence>
<proteinExistence type="predicted"/>
<reference evidence="3 4" key="1">
    <citation type="submission" date="2023-05" db="EMBL/GenBank/DDBJ databases">
        <title>Marinobacter albus sp. nov., a marine bacterium isolated from sand in a coastal intertidal zone of huludao.</title>
        <authorList>
            <person name="Deng T."/>
        </authorList>
    </citation>
    <scope>NUCLEOTIDE SEQUENCE [LARGE SCALE GENOMIC DNA]</scope>
    <source>
        <strain evidence="3 4">M216</strain>
    </source>
</reference>
<dbReference type="CDD" id="cd03801">
    <property type="entry name" value="GT4_PimA-like"/>
    <property type="match status" value="1"/>
</dbReference>
<accession>A0ABT7HDN4</accession>
<gene>
    <name evidence="3" type="ORF">QQF73_08580</name>
</gene>
<keyword evidence="3" id="KW-0328">Glycosyltransferase</keyword>
<keyword evidence="4" id="KW-1185">Reference proteome</keyword>
<name>A0ABT7HDN4_9GAMM</name>
<dbReference type="Pfam" id="PF00534">
    <property type="entry name" value="Glycos_transf_1"/>
    <property type="match status" value="1"/>
</dbReference>
<dbReference type="PANTHER" id="PTHR46401">
    <property type="entry name" value="GLYCOSYLTRANSFERASE WBBK-RELATED"/>
    <property type="match status" value="1"/>
</dbReference>
<feature type="domain" description="Glycosyl transferase family 1" evidence="2">
    <location>
        <begin position="192"/>
        <end position="354"/>
    </location>
</feature>
<dbReference type="PANTHER" id="PTHR46401:SF2">
    <property type="entry name" value="GLYCOSYLTRANSFERASE WBBK-RELATED"/>
    <property type="match status" value="1"/>
</dbReference>
<dbReference type="EC" id="2.4.-.-" evidence="3"/>
<dbReference type="RefSeq" id="WP_285368289.1">
    <property type="nucleotide sequence ID" value="NZ_JASSQD010000001.1"/>
</dbReference>
<dbReference type="GO" id="GO:0016757">
    <property type="term" value="F:glycosyltransferase activity"/>
    <property type="evidence" value="ECO:0007669"/>
    <property type="project" value="UniProtKB-KW"/>
</dbReference>
<organism evidence="3 4">
    <name type="scientific">Marinobacter albus</name>
    <dbReference type="NCBI Taxonomy" id="3030833"/>
    <lineage>
        <taxon>Bacteria</taxon>
        <taxon>Pseudomonadati</taxon>
        <taxon>Pseudomonadota</taxon>
        <taxon>Gammaproteobacteria</taxon>
        <taxon>Pseudomonadales</taxon>
        <taxon>Marinobacteraceae</taxon>
        <taxon>Marinobacter</taxon>
    </lineage>
</organism>
<dbReference type="Gene3D" id="3.40.50.2000">
    <property type="entry name" value="Glycogen Phosphorylase B"/>
    <property type="match status" value="2"/>
</dbReference>
<dbReference type="SUPFAM" id="SSF53756">
    <property type="entry name" value="UDP-Glycosyltransferase/glycogen phosphorylase"/>
    <property type="match status" value="1"/>
</dbReference>
<evidence type="ECO:0000313" key="3">
    <source>
        <dbReference type="EMBL" id="MDK9557676.1"/>
    </source>
</evidence>
<dbReference type="EMBL" id="JASSQD010000001">
    <property type="protein sequence ID" value="MDK9557676.1"/>
    <property type="molecule type" value="Genomic_DNA"/>
</dbReference>
<dbReference type="Proteomes" id="UP001223547">
    <property type="component" value="Unassembled WGS sequence"/>
</dbReference>
<protein>
    <submittedName>
        <fullName evidence="3">Glycosyltransferase family 4 protein</fullName>
        <ecNumber evidence="3">2.4.-.-</ecNumber>
    </submittedName>
</protein>